<dbReference type="AlphaFoldDB" id="T1FZF4"/>
<dbReference type="EMBL" id="KB097495">
    <property type="protein sequence ID" value="ESN96060.1"/>
    <property type="molecule type" value="Genomic_DNA"/>
</dbReference>
<dbReference type="Proteomes" id="UP000015101">
    <property type="component" value="Unassembled WGS sequence"/>
</dbReference>
<dbReference type="FunCoup" id="T1FZF4">
    <property type="interactions" value="842"/>
</dbReference>
<dbReference type="STRING" id="6412.T1FZF4"/>
<dbReference type="EnsemblMetazoa" id="HelroT68489">
    <property type="protein sequence ID" value="HelroP68489"/>
    <property type="gene ID" value="HelroG68489"/>
</dbReference>
<dbReference type="GeneID" id="20214202"/>
<evidence type="ECO:0000256" key="2">
    <source>
        <dbReference type="ARBA" id="ARBA00022448"/>
    </source>
</evidence>
<comment type="similarity">
    <text evidence="1">Belongs to the NECAP family.</text>
</comment>
<reference evidence="7 9" key="2">
    <citation type="journal article" date="2013" name="Nature">
        <title>Insights into bilaterian evolution from three spiralian genomes.</title>
        <authorList>
            <person name="Simakov O."/>
            <person name="Marletaz F."/>
            <person name="Cho S.J."/>
            <person name="Edsinger-Gonzales E."/>
            <person name="Havlak P."/>
            <person name="Hellsten U."/>
            <person name="Kuo D.H."/>
            <person name="Larsson T."/>
            <person name="Lv J."/>
            <person name="Arendt D."/>
            <person name="Savage R."/>
            <person name="Osoegawa K."/>
            <person name="de Jong P."/>
            <person name="Grimwood J."/>
            <person name="Chapman J.A."/>
            <person name="Shapiro H."/>
            <person name="Aerts A."/>
            <person name="Otillar R.P."/>
            <person name="Terry A.Y."/>
            <person name="Boore J.L."/>
            <person name="Grigoriev I.V."/>
            <person name="Lindberg D.R."/>
            <person name="Seaver E.C."/>
            <person name="Weisblat D.A."/>
            <person name="Putnam N.H."/>
            <person name="Rokhsar D.S."/>
        </authorList>
    </citation>
    <scope>NUCLEOTIDE SEQUENCE</scope>
</reference>
<dbReference type="CDD" id="cd13228">
    <property type="entry name" value="PHear_NECAP"/>
    <property type="match status" value="1"/>
</dbReference>
<protein>
    <recommendedName>
        <fullName evidence="6">NECAP PHear domain-containing protein</fullName>
    </recommendedName>
</protein>
<dbReference type="GO" id="GO:0015031">
    <property type="term" value="P:protein transport"/>
    <property type="evidence" value="ECO:0007669"/>
    <property type="project" value="UniProtKB-KW"/>
</dbReference>
<reference evidence="9" key="1">
    <citation type="submission" date="2012-12" db="EMBL/GenBank/DDBJ databases">
        <authorList>
            <person name="Hellsten U."/>
            <person name="Grimwood J."/>
            <person name="Chapman J.A."/>
            <person name="Shapiro H."/>
            <person name="Aerts A."/>
            <person name="Otillar R.P."/>
            <person name="Terry A.Y."/>
            <person name="Boore J.L."/>
            <person name="Simakov O."/>
            <person name="Marletaz F."/>
            <person name="Cho S.-J."/>
            <person name="Edsinger-Gonzales E."/>
            <person name="Havlak P."/>
            <person name="Kuo D.-H."/>
            <person name="Larsson T."/>
            <person name="Lv J."/>
            <person name="Arendt D."/>
            <person name="Savage R."/>
            <person name="Osoegawa K."/>
            <person name="de Jong P."/>
            <person name="Lindberg D.R."/>
            <person name="Seaver E.C."/>
            <person name="Weisblat D.A."/>
            <person name="Putnam N.H."/>
            <person name="Grigoriev I.V."/>
            <person name="Rokhsar D.S."/>
        </authorList>
    </citation>
    <scope>NUCLEOTIDE SEQUENCE</scope>
</reference>
<dbReference type="InParanoid" id="T1FZF4"/>
<evidence type="ECO:0000256" key="1">
    <source>
        <dbReference type="ARBA" id="ARBA00007736"/>
    </source>
</evidence>
<dbReference type="RefSeq" id="XP_009025237.1">
    <property type="nucleotide sequence ID" value="XM_009026989.1"/>
</dbReference>
<dbReference type="Pfam" id="PF07933">
    <property type="entry name" value="DUF1681"/>
    <property type="match status" value="1"/>
</dbReference>
<dbReference type="OrthoDB" id="10265489at2759"/>
<evidence type="ECO:0000313" key="9">
    <source>
        <dbReference type="Proteomes" id="UP000015101"/>
    </source>
</evidence>
<evidence type="ECO:0000259" key="6">
    <source>
        <dbReference type="Pfam" id="PF07933"/>
    </source>
</evidence>
<dbReference type="CTD" id="20214202"/>
<dbReference type="HOGENOM" id="CLU_069884_1_1_1"/>
<gene>
    <name evidence="8" type="primary">20214202</name>
    <name evidence="7" type="ORF">HELRODRAFT_68489</name>
</gene>
<dbReference type="Gene3D" id="2.30.29.30">
    <property type="entry name" value="Pleckstrin-homology domain (PH domain)/Phosphotyrosine-binding domain (PTB)"/>
    <property type="match status" value="1"/>
</dbReference>
<keyword evidence="2" id="KW-0813">Transport</keyword>
<dbReference type="GO" id="GO:0016192">
    <property type="term" value="P:vesicle-mediated transport"/>
    <property type="evidence" value="ECO:0000318"/>
    <property type="project" value="GO_Central"/>
</dbReference>
<dbReference type="SUPFAM" id="SSF50729">
    <property type="entry name" value="PH domain-like"/>
    <property type="match status" value="1"/>
</dbReference>
<sequence>MADVYESVLCIKQEVFVYRIPARATNRGYRAAEWKLDEPDWTGRLKVVSKDRDLSIKLEDKSSGELFAQCPVEAYPSIAVEQVLDSSRYFVLRIQDGTGRNAFIGIGFADRGDSFDLMVAIQDHFKEEKEIEETSSNLGSLSLNEQHAPKLNLGFKEGQTIKLNFATKKTTGDNTSTTPTSTSSKTRTKAGGAVLLPPPPGGVKIQGPPRPSPTLQDSSLLINSNMVTTCTTSSSDKKTVASNIDLLIDLDPIGTTTGQTANNNPFSAGASDVWQDFARSLNVFSSTS</sequence>
<dbReference type="FunFam" id="2.30.29.30:FF:000064">
    <property type="entry name" value="Adaptin ear-binding coat-associated protein 1"/>
    <property type="match status" value="1"/>
</dbReference>
<keyword evidence="9" id="KW-1185">Reference proteome</keyword>
<feature type="domain" description="NECAP PHear" evidence="6">
    <location>
        <begin position="5"/>
        <end position="165"/>
    </location>
</feature>
<evidence type="ECO:0000313" key="8">
    <source>
        <dbReference type="EnsemblMetazoa" id="HelroP68489"/>
    </source>
</evidence>
<feature type="compositionally biased region" description="Low complexity" evidence="5">
    <location>
        <begin position="168"/>
        <end position="195"/>
    </location>
</feature>
<evidence type="ECO:0000256" key="5">
    <source>
        <dbReference type="SAM" id="MobiDB-lite"/>
    </source>
</evidence>
<organism evidence="8 9">
    <name type="scientific">Helobdella robusta</name>
    <name type="common">Californian leech</name>
    <dbReference type="NCBI Taxonomy" id="6412"/>
    <lineage>
        <taxon>Eukaryota</taxon>
        <taxon>Metazoa</taxon>
        <taxon>Spiralia</taxon>
        <taxon>Lophotrochozoa</taxon>
        <taxon>Annelida</taxon>
        <taxon>Clitellata</taxon>
        <taxon>Hirudinea</taxon>
        <taxon>Rhynchobdellida</taxon>
        <taxon>Glossiphoniidae</taxon>
        <taxon>Helobdella</taxon>
    </lineage>
</organism>
<dbReference type="PANTHER" id="PTHR12847:SF9">
    <property type="entry name" value="NECAP-LIKE PROTEIN CG9132"/>
    <property type="match status" value="1"/>
</dbReference>
<dbReference type="GO" id="GO:0006897">
    <property type="term" value="P:endocytosis"/>
    <property type="evidence" value="ECO:0007669"/>
    <property type="project" value="UniProtKB-KW"/>
</dbReference>
<dbReference type="eggNOG" id="KOG2500">
    <property type="taxonomic scope" value="Eukaryota"/>
</dbReference>
<proteinExistence type="inferred from homology"/>
<dbReference type="InterPro" id="IPR011993">
    <property type="entry name" value="PH-like_dom_sf"/>
</dbReference>
<accession>T1FZF4</accession>
<evidence type="ECO:0000256" key="4">
    <source>
        <dbReference type="ARBA" id="ARBA00022927"/>
    </source>
</evidence>
<dbReference type="PANTHER" id="PTHR12847">
    <property type="entry name" value="ATP-BINDING CASSETTE ABC TRANSPORTER-RELATED"/>
    <property type="match status" value="1"/>
</dbReference>
<reference evidence="8" key="3">
    <citation type="submission" date="2015-06" db="UniProtKB">
        <authorList>
            <consortium name="EnsemblMetazoa"/>
        </authorList>
    </citation>
    <scope>IDENTIFICATION</scope>
</reference>
<dbReference type="GO" id="GO:0030125">
    <property type="term" value="C:clathrin vesicle coat"/>
    <property type="evidence" value="ECO:0000318"/>
    <property type="project" value="GO_Central"/>
</dbReference>
<name>T1FZF4_HELRO</name>
<dbReference type="InterPro" id="IPR012466">
    <property type="entry name" value="NECAP_PHear"/>
</dbReference>
<keyword evidence="3" id="KW-0254">Endocytosis</keyword>
<keyword evidence="4" id="KW-0653">Protein transport</keyword>
<evidence type="ECO:0000256" key="3">
    <source>
        <dbReference type="ARBA" id="ARBA00022583"/>
    </source>
</evidence>
<dbReference type="EMBL" id="AMQM01001288">
    <property type="status" value="NOT_ANNOTATED_CDS"/>
    <property type="molecule type" value="Genomic_DNA"/>
</dbReference>
<dbReference type="KEGG" id="hro:HELRODRAFT_68489"/>
<feature type="region of interest" description="Disordered" evidence="5">
    <location>
        <begin position="168"/>
        <end position="217"/>
    </location>
</feature>
<dbReference type="OMA" id="STNWIQF"/>
<evidence type="ECO:0000313" key="7">
    <source>
        <dbReference type="EMBL" id="ESN96060.1"/>
    </source>
</evidence>